<dbReference type="InterPro" id="IPR012337">
    <property type="entry name" value="RNaseH-like_sf"/>
</dbReference>
<keyword evidence="4" id="KW-0862">Zinc</keyword>
<dbReference type="InterPro" id="IPR052035">
    <property type="entry name" value="ZnF_BED_domain_contain"/>
</dbReference>
<dbReference type="AlphaFoldDB" id="A0AAW0PEL0"/>
<evidence type="ECO:0000313" key="6">
    <source>
        <dbReference type="EMBL" id="KAK7916289.1"/>
    </source>
</evidence>
<dbReference type="SUPFAM" id="SSF53098">
    <property type="entry name" value="Ribonuclease H-like"/>
    <property type="match status" value="1"/>
</dbReference>
<comment type="subcellular location">
    <subcellularLocation>
        <location evidence="1">Nucleus</location>
    </subcellularLocation>
</comment>
<dbReference type="GO" id="GO:0008270">
    <property type="term" value="F:zinc ion binding"/>
    <property type="evidence" value="ECO:0007669"/>
    <property type="project" value="UniProtKB-KW"/>
</dbReference>
<gene>
    <name evidence="6" type="ORF">WMY93_012050</name>
</gene>
<evidence type="ECO:0000256" key="4">
    <source>
        <dbReference type="ARBA" id="ARBA00022833"/>
    </source>
</evidence>
<organism evidence="6 7">
    <name type="scientific">Mugilogobius chulae</name>
    <name type="common">yellowstripe goby</name>
    <dbReference type="NCBI Taxonomy" id="88201"/>
    <lineage>
        <taxon>Eukaryota</taxon>
        <taxon>Metazoa</taxon>
        <taxon>Chordata</taxon>
        <taxon>Craniata</taxon>
        <taxon>Vertebrata</taxon>
        <taxon>Euteleostomi</taxon>
        <taxon>Actinopterygii</taxon>
        <taxon>Neopterygii</taxon>
        <taxon>Teleostei</taxon>
        <taxon>Neoteleostei</taxon>
        <taxon>Acanthomorphata</taxon>
        <taxon>Gobiaria</taxon>
        <taxon>Gobiiformes</taxon>
        <taxon>Gobioidei</taxon>
        <taxon>Gobiidae</taxon>
        <taxon>Gobionellinae</taxon>
        <taxon>Mugilogobius</taxon>
    </lineage>
</organism>
<keyword evidence="2" id="KW-0479">Metal-binding</keyword>
<sequence length="150" mass="16756">MSALFYRAVIYKPEHLLYAKALQVSASTGSICKCPSDEPSTTAKEKLAQVQQQMGSPVLKLINEVPTRWNSTYHMLARMSEQKDAVWVSLAALKTDVIPLTIEEFQIIEETVKVLAPFNQATEAKSLPAMIFNVQQRSLMSNTPTQCQHS</sequence>
<dbReference type="Proteomes" id="UP001460270">
    <property type="component" value="Unassembled WGS sequence"/>
</dbReference>
<dbReference type="PANTHER" id="PTHR46481">
    <property type="entry name" value="ZINC FINGER BED DOMAIN-CONTAINING PROTEIN 4"/>
    <property type="match status" value="1"/>
</dbReference>
<dbReference type="PANTHER" id="PTHR46481:SF10">
    <property type="entry name" value="ZINC FINGER BED DOMAIN-CONTAINING PROTEIN 39"/>
    <property type="match status" value="1"/>
</dbReference>
<proteinExistence type="predicted"/>
<evidence type="ECO:0000256" key="5">
    <source>
        <dbReference type="ARBA" id="ARBA00023242"/>
    </source>
</evidence>
<keyword evidence="5" id="KW-0539">Nucleus</keyword>
<keyword evidence="7" id="KW-1185">Reference proteome</keyword>
<evidence type="ECO:0000256" key="3">
    <source>
        <dbReference type="ARBA" id="ARBA00022771"/>
    </source>
</evidence>
<keyword evidence="3" id="KW-0863">Zinc-finger</keyword>
<dbReference type="EMBL" id="JBBPFD010000008">
    <property type="protein sequence ID" value="KAK7916289.1"/>
    <property type="molecule type" value="Genomic_DNA"/>
</dbReference>
<evidence type="ECO:0000313" key="7">
    <source>
        <dbReference type="Proteomes" id="UP001460270"/>
    </source>
</evidence>
<accession>A0AAW0PEL0</accession>
<reference evidence="7" key="1">
    <citation type="submission" date="2024-04" db="EMBL/GenBank/DDBJ databases">
        <title>Salinicola lusitanus LLJ914,a marine bacterium isolated from the Okinawa Trough.</title>
        <authorList>
            <person name="Li J."/>
        </authorList>
    </citation>
    <scope>NUCLEOTIDE SEQUENCE [LARGE SCALE GENOMIC DNA]</scope>
</reference>
<evidence type="ECO:0000256" key="2">
    <source>
        <dbReference type="ARBA" id="ARBA00022723"/>
    </source>
</evidence>
<protein>
    <submittedName>
        <fullName evidence="6">Uncharacterized protein</fullName>
    </submittedName>
</protein>
<evidence type="ECO:0000256" key="1">
    <source>
        <dbReference type="ARBA" id="ARBA00004123"/>
    </source>
</evidence>
<name>A0AAW0PEL0_9GOBI</name>
<comment type="caution">
    <text evidence="6">The sequence shown here is derived from an EMBL/GenBank/DDBJ whole genome shotgun (WGS) entry which is preliminary data.</text>
</comment>
<dbReference type="GO" id="GO:0005634">
    <property type="term" value="C:nucleus"/>
    <property type="evidence" value="ECO:0007669"/>
    <property type="project" value="UniProtKB-SubCell"/>
</dbReference>